<dbReference type="RefSeq" id="WP_286976727.1">
    <property type="nucleotide sequence ID" value="NZ_PFNG01000145.1"/>
</dbReference>
<feature type="transmembrane region" description="Helical" evidence="5">
    <location>
        <begin position="138"/>
        <end position="162"/>
    </location>
</feature>
<accession>A0A2M7T7Q7</accession>
<feature type="transmembrane region" description="Helical" evidence="5">
    <location>
        <begin position="38"/>
        <end position="62"/>
    </location>
</feature>
<reference evidence="9" key="1">
    <citation type="submission" date="2017-09" db="EMBL/GenBank/DDBJ databases">
        <title>Depth-based differentiation of microbial function through sediment-hosted aquifers and enrichment of novel symbionts in the deep terrestrial subsurface.</title>
        <authorList>
            <person name="Probst A.J."/>
            <person name="Ladd B."/>
            <person name="Jarett J.K."/>
            <person name="Geller-Mcgrath D.E."/>
            <person name="Sieber C.M.K."/>
            <person name="Emerson J.B."/>
            <person name="Anantharaman K."/>
            <person name="Thomas B.C."/>
            <person name="Malmstrom R."/>
            <person name="Stieglmeier M."/>
            <person name="Klingl A."/>
            <person name="Woyke T."/>
            <person name="Ryan C.M."/>
            <person name="Banfield J.F."/>
        </authorList>
    </citation>
    <scope>NUCLEOTIDE SEQUENCE [LARGE SCALE GENOMIC DNA]</scope>
</reference>
<dbReference type="InterPro" id="IPR011864">
    <property type="entry name" value="Phosphate_PstC"/>
</dbReference>
<keyword evidence="6" id="KW-1003">Cell membrane</keyword>
<feature type="non-terminal residue" evidence="8">
    <location>
        <position position="291"/>
    </location>
</feature>
<dbReference type="NCBIfam" id="TIGR02138">
    <property type="entry name" value="phosphate_pstC"/>
    <property type="match status" value="1"/>
</dbReference>
<comment type="subcellular location">
    <subcellularLocation>
        <location evidence="5">Cell membrane</location>
        <topology evidence="5">Multi-pass membrane protein</topology>
    </subcellularLocation>
    <subcellularLocation>
        <location evidence="1">Membrane</location>
        <topology evidence="1">Multi-pass membrane protein</topology>
    </subcellularLocation>
</comment>
<dbReference type="GO" id="GO:0005315">
    <property type="term" value="F:phosphate transmembrane transporter activity"/>
    <property type="evidence" value="ECO:0007669"/>
    <property type="project" value="InterPro"/>
</dbReference>
<dbReference type="InterPro" id="IPR000515">
    <property type="entry name" value="MetI-like"/>
</dbReference>
<dbReference type="PANTHER" id="PTHR42727">
    <property type="entry name" value="PHOSPHATE TRANSPORT SYSTEM PERMEASE PROTEIN"/>
    <property type="match status" value="1"/>
</dbReference>
<comment type="similarity">
    <text evidence="6">Belongs to the binding-protein-dependent transport system permease family. CysTW subfamily.</text>
</comment>
<protein>
    <recommendedName>
        <fullName evidence="6">Phosphate transport system permease protein</fullName>
    </recommendedName>
</protein>
<feature type="transmembrane region" description="Helical" evidence="5">
    <location>
        <begin position="93"/>
        <end position="126"/>
    </location>
</feature>
<evidence type="ECO:0000313" key="8">
    <source>
        <dbReference type="EMBL" id="PIZ38522.1"/>
    </source>
</evidence>
<keyword evidence="6" id="KW-0592">Phosphate transport</keyword>
<dbReference type="InterPro" id="IPR035906">
    <property type="entry name" value="MetI-like_sf"/>
</dbReference>
<keyword evidence="4 5" id="KW-0472">Membrane</keyword>
<comment type="function">
    <text evidence="6">Part of the binding-protein-dependent transport system for phosphate; probably responsible for the translocation of the substrate across the membrane.</text>
</comment>
<keyword evidence="2 5" id="KW-0812">Transmembrane</keyword>
<feature type="domain" description="ABC transmembrane type-1" evidence="7">
    <location>
        <begin position="98"/>
        <end position="291"/>
    </location>
</feature>
<organism evidence="8 9">
    <name type="scientific">Candidatus Aquicultor secundus</name>
    <dbReference type="NCBI Taxonomy" id="1973895"/>
    <lineage>
        <taxon>Bacteria</taxon>
        <taxon>Bacillati</taxon>
        <taxon>Actinomycetota</taxon>
        <taxon>Candidatus Aquicultoria</taxon>
        <taxon>Candidatus Aquicultorales</taxon>
        <taxon>Candidatus Aquicultoraceae</taxon>
        <taxon>Candidatus Aquicultor</taxon>
    </lineage>
</organism>
<gene>
    <name evidence="8" type="primary">pstC</name>
    <name evidence="8" type="ORF">COY37_06005</name>
</gene>
<evidence type="ECO:0000259" key="7">
    <source>
        <dbReference type="PROSITE" id="PS50928"/>
    </source>
</evidence>
<evidence type="ECO:0000256" key="5">
    <source>
        <dbReference type="RuleBase" id="RU363032"/>
    </source>
</evidence>
<dbReference type="GO" id="GO:0005886">
    <property type="term" value="C:plasma membrane"/>
    <property type="evidence" value="ECO:0007669"/>
    <property type="project" value="UniProtKB-SubCell"/>
</dbReference>
<evidence type="ECO:0000256" key="4">
    <source>
        <dbReference type="ARBA" id="ARBA00023136"/>
    </source>
</evidence>
<evidence type="ECO:0000256" key="6">
    <source>
        <dbReference type="RuleBase" id="RU363054"/>
    </source>
</evidence>
<evidence type="ECO:0000256" key="3">
    <source>
        <dbReference type="ARBA" id="ARBA00022989"/>
    </source>
</evidence>
<keyword evidence="3 5" id="KW-1133">Transmembrane helix</keyword>
<dbReference type="PROSITE" id="PS50928">
    <property type="entry name" value="ABC_TM1"/>
    <property type="match status" value="1"/>
</dbReference>
<sequence length="291" mass="31179">MTEETSSLAPEIVPDDATELVLGVAEKKFKWRDIKEKLIYALLFGSVLISVLTTIGIILSLFTETFSFFKEVPISKFLTDTQWTPLFLDKHFGVLPLVAGTTIILIGSSIVALPLGLASAIYLSMYASPTVRRIVKPLLEILAGIPTVVYGYFALTFVTPLLKNFLPGLPTFNALSASIVVGIMIIPMVSSLSEDALISVPKTLKEAGFALGATRYEVATKIVLPAGLSGVIASFILAISRAVGETMIVMLAAGSTPKFTLNPLESIQTMTASIVQISMGDTPQGTIEYKT</sequence>
<feature type="transmembrane region" description="Helical" evidence="5">
    <location>
        <begin position="174"/>
        <end position="192"/>
    </location>
</feature>
<name>A0A2M7T7Q7_9ACTN</name>
<dbReference type="EMBL" id="PFNG01000145">
    <property type="protein sequence ID" value="PIZ38522.1"/>
    <property type="molecule type" value="Genomic_DNA"/>
</dbReference>
<proteinExistence type="inferred from homology"/>
<comment type="caution">
    <text evidence="6">Lacks conserved residue(s) required for the propagation of feature annotation.</text>
</comment>
<dbReference type="Proteomes" id="UP000230956">
    <property type="component" value="Unassembled WGS sequence"/>
</dbReference>
<dbReference type="Gene3D" id="1.10.3720.10">
    <property type="entry name" value="MetI-like"/>
    <property type="match status" value="1"/>
</dbReference>
<comment type="caution">
    <text evidence="8">The sequence shown here is derived from an EMBL/GenBank/DDBJ whole genome shotgun (WGS) entry which is preliminary data.</text>
</comment>
<dbReference type="GO" id="GO:0006817">
    <property type="term" value="P:phosphate ion transport"/>
    <property type="evidence" value="ECO:0007669"/>
    <property type="project" value="UniProtKB-KW"/>
</dbReference>
<evidence type="ECO:0000256" key="1">
    <source>
        <dbReference type="ARBA" id="ARBA00004141"/>
    </source>
</evidence>
<evidence type="ECO:0000313" key="9">
    <source>
        <dbReference type="Proteomes" id="UP000230956"/>
    </source>
</evidence>
<dbReference type="CDD" id="cd06261">
    <property type="entry name" value="TM_PBP2"/>
    <property type="match status" value="1"/>
</dbReference>
<evidence type="ECO:0000256" key="2">
    <source>
        <dbReference type="ARBA" id="ARBA00022692"/>
    </source>
</evidence>
<dbReference type="SUPFAM" id="SSF161098">
    <property type="entry name" value="MetI-like"/>
    <property type="match status" value="1"/>
</dbReference>
<dbReference type="Pfam" id="PF00528">
    <property type="entry name" value="BPD_transp_1"/>
    <property type="match status" value="1"/>
</dbReference>
<keyword evidence="5" id="KW-0813">Transport</keyword>
<dbReference type="AlphaFoldDB" id="A0A2M7T7Q7"/>
<dbReference type="PANTHER" id="PTHR42727:SF1">
    <property type="entry name" value="PHOSPHATE TRANSPORT SYSTEM PERMEASE"/>
    <property type="match status" value="1"/>
</dbReference>